<comment type="caution">
    <text evidence="1">The sequence shown here is derived from an EMBL/GenBank/DDBJ whole genome shotgun (WGS) entry which is preliminary data.</text>
</comment>
<protein>
    <recommendedName>
        <fullName evidence="3">Tail terminator</fullName>
    </recommendedName>
</protein>
<dbReference type="EMBL" id="RXLR01000006">
    <property type="protein sequence ID" value="TDH25332.1"/>
    <property type="molecule type" value="Genomic_DNA"/>
</dbReference>
<evidence type="ECO:0000313" key="1">
    <source>
        <dbReference type="EMBL" id="TDH25332.1"/>
    </source>
</evidence>
<evidence type="ECO:0000313" key="2">
    <source>
        <dbReference type="Proteomes" id="UP000295627"/>
    </source>
</evidence>
<reference evidence="1 2" key="1">
    <citation type="journal article" date="2019" name="Sci. Rep.">
        <title>Extended insight into the Mycobacterium chelonae-abscessus complex through whole genome sequencing of Mycobacterium salmoniphilum outbreak and Mycobacterium salmoniphilum-like strains.</title>
        <authorList>
            <person name="Behra P.R.K."/>
            <person name="Das S."/>
            <person name="Pettersson B.M.F."/>
            <person name="Shirreff L."/>
            <person name="DuCote T."/>
            <person name="Jacobsson K.G."/>
            <person name="Ennis D.G."/>
            <person name="Kirsebom L.A."/>
        </authorList>
    </citation>
    <scope>NUCLEOTIDE SEQUENCE [LARGE SCALE GENOMIC DNA]</scope>
    <source>
        <strain evidence="1 2">DSM 45524</strain>
    </source>
</reference>
<dbReference type="Proteomes" id="UP000295627">
    <property type="component" value="Unassembled WGS sequence"/>
</dbReference>
<sequence>MAVDLVEFDDLTALARAMALQELAAHGISGVKISSHQISGNPLPKRYIRLFALPGTERCLRVMTATVVGQVYDETDEIRCAETAGKLGAILRAAPNIILANDNPITEPCELHGPYPSQDPDLPTYSRYQVNVSWTVQSSVTQ</sequence>
<dbReference type="AlphaFoldDB" id="A0A4R5PG31"/>
<gene>
    <name evidence="1" type="ORF">EJ571_01605</name>
</gene>
<proteinExistence type="predicted"/>
<accession>A0A4R5PG31</accession>
<name>A0A4R5PG31_9MYCO</name>
<evidence type="ECO:0008006" key="3">
    <source>
        <dbReference type="Google" id="ProtNLM"/>
    </source>
</evidence>
<organism evidence="1 2">
    <name type="scientific">Mycobacteroides franklinii</name>
    <dbReference type="NCBI Taxonomy" id="948102"/>
    <lineage>
        <taxon>Bacteria</taxon>
        <taxon>Bacillati</taxon>
        <taxon>Actinomycetota</taxon>
        <taxon>Actinomycetes</taxon>
        <taxon>Mycobacteriales</taxon>
        <taxon>Mycobacteriaceae</taxon>
        <taxon>Mycobacteroides</taxon>
    </lineage>
</organism>
<dbReference type="RefSeq" id="WP_078336050.1">
    <property type="nucleotide sequence ID" value="NZ_MAFQ01000015.1"/>
</dbReference>